<dbReference type="AlphaFoldDB" id="A0A382L888"/>
<evidence type="ECO:0000313" key="1">
    <source>
        <dbReference type="EMBL" id="SVC32890.1"/>
    </source>
</evidence>
<dbReference type="EMBL" id="UINC01085388">
    <property type="protein sequence ID" value="SVC32890.1"/>
    <property type="molecule type" value="Genomic_DNA"/>
</dbReference>
<name>A0A382L888_9ZZZZ</name>
<sequence length="276" mass="31960">MIDIKITRPIIIVGKPGTNKTVKALNLLGDDPIVQYADEYDIEDNFSIPVDKGIIIQEAHYKPNTEKIVATLLQYKGQVVLTSDNQKDVPKKIYNLCKLKRAGSSNNSLISSRYGTANASDPINYEINIFEMLHDYVKNSDREEVLFKLKMNKPYDEQILAWLASNIHPNKIAYLDSKVKRKWSQDYFYELLAYAHHGKNQRVEIPSRRTYSKIPAICRRVGLKSNEEYLLEQLLEDEDFAEYVKKKVNNVERRTLKLSEKKRKKIPPKQKGLGAW</sequence>
<gene>
    <name evidence="1" type="ORF">METZ01_LOCUS285744</name>
</gene>
<organism evidence="1">
    <name type="scientific">marine metagenome</name>
    <dbReference type="NCBI Taxonomy" id="408172"/>
    <lineage>
        <taxon>unclassified sequences</taxon>
        <taxon>metagenomes</taxon>
        <taxon>ecological metagenomes</taxon>
    </lineage>
</organism>
<reference evidence="1" key="1">
    <citation type="submission" date="2018-05" db="EMBL/GenBank/DDBJ databases">
        <authorList>
            <person name="Lanie J.A."/>
            <person name="Ng W.-L."/>
            <person name="Kazmierczak K.M."/>
            <person name="Andrzejewski T.M."/>
            <person name="Davidsen T.M."/>
            <person name="Wayne K.J."/>
            <person name="Tettelin H."/>
            <person name="Glass J.I."/>
            <person name="Rusch D."/>
            <person name="Podicherti R."/>
            <person name="Tsui H.-C.T."/>
            <person name="Winkler M.E."/>
        </authorList>
    </citation>
    <scope>NUCLEOTIDE SEQUENCE</scope>
</reference>
<accession>A0A382L888</accession>
<protein>
    <submittedName>
        <fullName evidence="1">Uncharacterized protein</fullName>
    </submittedName>
</protein>
<proteinExistence type="predicted"/>